<protein>
    <submittedName>
        <fullName evidence="1">Uncharacterized protein</fullName>
    </submittedName>
</protein>
<organism evidence="1 2">
    <name type="scientific">Choristoneura fumiferana</name>
    <name type="common">Spruce budworm moth</name>
    <name type="synonym">Archips fumiferana</name>
    <dbReference type="NCBI Taxonomy" id="7141"/>
    <lineage>
        <taxon>Eukaryota</taxon>
        <taxon>Metazoa</taxon>
        <taxon>Ecdysozoa</taxon>
        <taxon>Arthropoda</taxon>
        <taxon>Hexapoda</taxon>
        <taxon>Insecta</taxon>
        <taxon>Pterygota</taxon>
        <taxon>Neoptera</taxon>
        <taxon>Endopterygota</taxon>
        <taxon>Lepidoptera</taxon>
        <taxon>Glossata</taxon>
        <taxon>Ditrysia</taxon>
        <taxon>Tortricoidea</taxon>
        <taxon>Tortricidae</taxon>
        <taxon>Tortricinae</taxon>
        <taxon>Choristoneura</taxon>
    </lineage>
</organism>
<comment type="caution">
    <text evidence="1">The sequence shown here is derived from an EMBL/GenBank/DDBJ whole genome shotgun (WGS) entry which is preliminary data.</text>
</comment>
<dbReference type="EMBL" id="CM046107">
    <property type="protein sequence ID" value="KAI8432216.1"/>
    <property type="molecule type" value="Genomic_DNA"/>
</dbReference>
<keyword evidence="2" id="KW-1185">Reference proteome</keyword>
<name>A0ACC0K727_CHOFU</name>
<evidence type="ECO:0000313" key="2">
    <source>
        <dbReference type="Proteomes" id="UP001064048"/>
    </source>
</evidence>
<dbReference type="Proteomes" id="UP001064048">
    <property type="component" value="Chromosome 7"/>
</dbReference>
<proteinExistence type="predicted"/>
<sequence length="663" mass="77692">MSIPPVNYSVPPPRLDMPPPVAPPLGPLSVPPPQLFQHPPPYALPPIPPIDKPPPLPITSLPPLNVPPPPVTAYPPPIIPPPYPPPPVKADHAFPTPDFSNPPPPKPKEQCIKKPEDTHLYQQNLESPSGSRERGKDYYESRSHHSSSRERYSPLRHRGRSIEREREYREGSHRHHTSNRSPSHTRSASYSRSRHSRSPSRYNHRDRDREYCKEREGYRESGDRDRAREIEKERYYRDRYHAEKMEHERRRYEYERRHSPSHHRESRSYSRSHDPREERYRRSPSRRSCRSPGRDSHRHSHVRDMSPRSRQGSATRKPLTDREKILEEYRKNYCQTSEDFIEKMEKWSKEHNHEEEEAPKMWYRSSPAELYYKPAENGVGVQQTQKLERICDTFFKKVIERGRKARPEVDELPPLKPPKAKMCKHRYSEGSLDEDGLQGYTDRIMVELQRKQSHPRRLHPEMCGLLIPPDMLEDVHGMDHYTWQKFVDRIKGMIVTYPGKKPCSVRVDQLDRSPPVNAKDVKNPKELKKFFPEIVHFGIRPPQLSYAGIVTLINIMSRFGKHIETESEIKHNERLEFLGDAVVEFLSSIHLFRMFPGLAEGGLATYRASIVQNQHLAKLAKFKHGSATAIQTFSFTHFKRFSYHDAQLEWELNRFSVKFSDSV</sequence>
<reference evidence="1 2" key="1">
    <citation type="journal article" date="2022" name="Genome Biol. Evol.">
        <title>The Spruce Budworm Genome: Reconstructing the Evolutionary History of Antifreeze Proteins.</title>
        <authorList>
            <person name="Beliveau C."/>
            <person name="Gagne P."/>
            <person name="Picq S."/>
            <person name="Vernygora O."/>
            <person name="Keeling C.I."/>
            <person name="Pinkney K."/>
            <person name="Doucet D."/>
            <person name="Wen F."/>
            <person name="Johnston J.S."/>
            <person name="Maaroufi H."/>
            <person name="Boyle B."/>
            <person name="Laroche J."/>
            <person name="Dewar K."/>
            <person name="Juretic N."/>
            <person name="Blackburn G."/>
            <person name="Nisole A."/>
            <person name="Brunet B."/>
            <person name="Brandao M."/>
            <person name="Lumley L."/>
            <person name="Duan J."/>
            <person name="Quan G."/>
            <person name="Lucarotti C.J."/>
            <person name="Roe A.D."/>
            <person name="Sperling F.A.H."/>
            <person name="Levesque R.C."/>
            <person name="Cusson M."/>
        </authorList>
    </citation>
    <scope>NUCLEOTIDE SEQUENCE [LARGE SCALE GENOMIC DNA]</scope>
    <source>
        <strain evidence="1">Glfc:IPQL:Cfum</strain>
    </source>
</reference>
<gene>
    <name evidence="1" type="ORF">MSG28_004666</name>
</gene>
<accession>A0ACC0K727</accession>
<evidence type="ECO:0000313" key="1">
    <source>
        <dbReference type="EMBL" id="KAI8432216.1"/>
    </source>
</evidence>